<evidence type="ECO:0000313" key="1">
    <source>
        <dbReference type="EMBL" id="KAK0747423.1"/>
    </source>
</evidence>
<accession>A0AA40EXM3</accession>
<proteinExistence type="predicted"/>
<protein>
    <submittedName>
        <fullName evidence="1">Uncharacterized protein</fullName>
    </submittedName>
</protein>
<dbReference type="EMBL" id="JAUKTV010000001">
    <property type="protein sequence ID" value="KAK0747423.1"/>
    <property type="molecule type" value="Genomic_DNA"/>
</dbReference>
<gene>
    <name evidence="1" type="ORF">B0T21DRAFT_4570</name>
</gene>
<comment type="caution">
    <text evidence="1">The sequence shown here is derived from an EMBL/GenBank/DDBJ whole genome shotgun (WGS) entry which is preliminary data.</text>
</comment>
<reference evidence="1" key="1">
    <citation type="submission" date="2023-06" db="EMBL/GenBank/DDBJ databases">
        <title>Genome-scale phylogeny and comparative genomics of the fungal order Sordariales.</title>
        <authorList>
            <consortium name="Lawrence Berkeley National Laboratory"/>
            <person name="Hensen N."/>
            <person name="Bonometti L."/>
            <person name="Westerberg I."/>
            <person name="Brannstrom I.O."/>
            <person name="Guillou S."/>
            <person name="Cros-Aarteil S."/>
            <person name="Calhoun S."/>
            <person name="Haridas S."/>
            <person name="Kuo A."/>
            <person name="Mondo S."/>
            <person name="Pangilinan J."/>
            <person name="Riley R."/>
            <person name="Labutti K."/>
            <person name="Andreopoulos B."/>
            <person name="Lipzen A."/>
            <person name="Chen C."/>
            <person name="Yanf M."/>
            <person name="Daum C."/>
            <person name="Ng V."/>
            <person name="Clum A."/>
            <person name="Steindorff A."/>
            <person name="Ohm R."/>
            <person name="Martin F."/>
            <person name="Silar P."/>
            <person name="Natvig D."/>
            <person name="Lalanne C."/>
            <person name="Gautier V."/>
            <person name="Ament-Velasquez S.L."/>
            <person name="Kruys A."/>
            <person name="Hutchinson M.I."/>
            <person name="Powell A.J."/>
            <person name="Barry K."/>
            <person name="Miller A.N."/>
            <person name="Grigoriev I.V."/>
            <person name="Debuchy R."/>
            <person name="Gladieux P."/>
            <person name="Thoren M.H."/>
            <person name="Johannesson H."/>
        </authorList>
    </citation>
    <scope>NUCLEOTIDE SEQUENCE</scope>
    <source>
        <strain evidence="1">CBS 540.89</strain>
    </source>
</reference>
<name>A0AA40EXM3_9PEZI</name>
<organism evidence="1 2">
    <name type="scientific">Apiosordaria backusii</name>
    <dbReference type="NCBI Taxonomy" id="314023"/>
    <lineage>
        <taxon>Eukaryota</taxon>
        <taxon>Fungi</taxon>
        <taxon>Dikarya</taxon>
        <taxon>Ascomycota</taxon>
        <taxon>Pezizomycotina</taxon>
        <taxon>Sordariomycetes</taxon>
        <taxon>Sordariomycetidae</taxon>
        <taxon>Sordariales</taxon>
        <taxon>Lasiosphaeriaceae</taxon>
        <taxon>Apiosordaria</taxon>
    </lineage>
</organism>
<evidence type="ECO:0000313" key="2">
    <source>
        <dbReference type="Proteomes" id="UP001172159"/>
    </source>
</evidence>
<dbReference type="AlphaFoldDB" id="A0AA40EXM3"/>
<keyword evidence="2" id="KW-1185">Reference proteome</keyword>
<sequence length="153" mass="16752">MKAGAKGETMPGPLVFTTTSASLCLHPAKQTLFNTPATAVCFNMMTTAPKPDTDIDKRRFVGRTILMDKQWAERIFDDPSKTYRIVVIGAGVAWDVRSLGQPGWKDFAPGAPCGLCVLITEEIDGVPYRLAIGVVDQRAWTDLRPSWELVVLG</sequence>
<dbReference type="Proteomes" id="UP001172159">
    <property type="component" value="Unassembled WGS sequence"/>
</dbReference>